<accession>M1WT91</accession>
<evidence type="ECO:0000256" key="8">
    <source>
        <dbReference type="NCBIfam" id="TIGR00445"/>
    </source>
</evidence>
<evidence type="ECO:0000256" key="9">
    <source>
        <dbReference type="PIRSR" id="PIRSR600715-1"/>
    </source>
</evidence>
<comment type="pathway">
    <text evidence="7">Cell wall biogenesis; peptidoglycan biosynthesis.</text>
</comment>
<feature type="transmembrane region" description="Helical" evidence="7">
    <location>
        <begin position="241"/>
        <end position="257"/>
    </location>
</feature>
<comment type="similarity">
    <text evidence="2 7">Belongs to the glycosyltransferase 4 family. MraY subfamily.</text>
</comment>
<dbReference type="AlphaFoldDB" id="M1WT91"/>
<dbReference type="NCBIfam" id="TIGR00445">
    <property type="entry name" value="mraY"/>
    <property type="match status" value="1"/>
</dbReference>
<dbReference type="InterPro" id="IPR003524">
    <property type="entry name" value="PNAcMuramoyl-5peptid_Trfase"/>
</dbReference>
<dbReference type="GO" id="GO:0005886">
    <property type="term" value="C:plasma membrane"/>
    <property type="evidence" value="ECO:0007669"/>
    <property type="project" value="UniProtKB-SubCell"/>
</dbReference>
<dbReference type="PANTHER" id="PTHR22926:SF5">
    <property type="entry name" value="PHOSPHO-N-ACETYLMURAMOYL-PENTAPEPTIDE-TRANSFERASE HOMOLOG"/>
    <property type="match status" value="1"/>
</dbReference>
<keyword evidence="3 7" id="KW-0808">Transferase</keyword>
<feature type="transmembrane region" description="Helical" evidence="7">
    <location>
        <begin position="121"/>
        <end position="141"/>
    </location>
</feature>
<feature type="transmembrane region" description="Helical" evidence="7">
    <location>
        <begin position="177"/>
        <end position="203"/>
    </location>
</feature>
<dbReference type="PANTHER" id="PTHR22926">
    <property type="entry name" value="PHOSPHO-N-ACETYLMURAMOYL-PENTAPEPTIDE-TRANSFERASE"/>
    <property type="match status" value="1"/>
</dbReference>
<dbReference type="Proteomes" id="UP000053051">
    <property type="component" value="Unassembled WGS sequence"/>
</dbReference>
<keyword evidence="7 9" id="KW-0460">Magnesium</keyword>
<evidence type="ECO:0000256" key="4">
    <source>
        <dbReference type="ARBA" id="ARBA00022692"/>
    </source>
</evidence>
<evidence type="ECO:0000256" key="7">
    <source>
        <dbReference type="HAMAP-Rule" id="MF_00038"/>
    </source>
</evidence>
<evidence type="ECO:0000313" key="11">
    <source>
        <dbReference type="Proteomes" id="UP000053051"/>
    </source>
</evidence>
<evidence type="ECO:0000313" key="10">
    <source>
        <dbReference type="EMBL" id="CCH67924.1"/>
    </source>
</evidence>
<evidence type="ECO:0000256" key="3">
    <source>
        <dbReference type="ARBA" id="ARBA00022679"/>
    </source>
</evidence>
<name>M1WT91_9NOST</name>
<keyword evidence="7 9" id="KW-0479">Metal-binding</keyword>
<feature type="binding site" evidence="9">
    <location>
        <position position="269"/>
    </location>
    <ligand>
        <name>Mg(2+)</name>
        <dbReference type="ChEBI" id="CHEBI:18420"/>
    </ligand>
</feature>
<sequence length="372" mass="39170">MDAKLSSQQQVLNTSGVALASLLAGGIILAAIVLDGIANRLPWQFSSLTLPILLAAVTSAILGYVVLPLLQTLKTGQIIREDGPKTHLKKAGTPTMGGIFFVPTAVLIACIGSGFTTDVLAISALTLSFGFIGWIDDWQILRFKSNKGISPQIKLVLQIFLATVFCSWMMFTQPASITSIALPFDIFLPLGFLFWPLASFVLVAESNATNLTDGIDGLAGGVVAVSSLALGAMVAPTSPDLMIFCASLSGGCLGFLVHNRNPARVFMGDTGSLSLGSALAGVALLTNSLVGLFILSGIFFVETLSVVLQVSYYKATKGSDGRGKRLFKMAPLHHHLELSGWSELQLVAVFYFIAEILAVSGLVINSSMGTLG</sequence>
<feature type="transmembrane region" description="Helical" evidence="7">
    <location>
        <begin position="278"/>
        <end position="301"/>
    </location>
</feature>
<dbReference type="CDD" id="cd06852">
    <property type="entry name" value="GT_MraY"/>
    <property type="match status" value="1"/>
</dbReference>
<feature type="binding site" evidence="9">
    <location>
        <position position="210"/>
    </location>
    <ligand>
        <name>Mg(2+)</name>
        <dbReference type="ChEBI" id="CHEBI:18420"/>
    </ligand>
</feature>
<reference evidence="10 11" key="1">
    <citation type="submission" date="2012-05" db="EMBL/GenBank/DDBJ databases">
        <authorList>
            <person name="Hilton J."/>
        </authorList>
    </citation>
    <scope>NUCLEOTIDE SEQUENCE [LARGE SCALE GENOMIC DNA]</scope>
    <source>
        <strain evidence="10 11">HH01</strain>
    </source>
</reference>
<dbReference type="InterPro" id="IPR000715">
    <property type="entry name" value="Glycosyl_transferase_4"/>
</dbReference>
<protein>
    <recommendedName>
        <fullName evidence="7 8">Phospho-N-acetylmuramoyl-pentapeptide-transferase</fullName>
        <ecNumber evidence="7 8">2.7.8.13</ecNumber>
    </recommendedName>
    <alternativeName>
        <fullName evidence="7">UDP-MurNAc-pentapeptide phosphotransferase</fullName>
    </alternativeName>
</protein>
<dbReference type="GO" id="GO:0046872">
    <property type="term" value="F:metal ion binding"/>
    <property type="evidence" value="ECO:0007669"/>
    <property type="project" value="UniProtKB-KW"/>
</dbReference>
<dbReference type="STRING" id="1165094.RINTHH_17690"/>
<comment type="function">
    <text evidence="7">Catalyzes the initial step of the lipid cycle reactions in the biosynthesis of the cell wall peptidoglycan: transfers peptidoglycan precursor phospho-MurNAc-pentapeptide from UDP-MurNAc-pentapeptide onto the lipid carrier undecaprenyl phosphate, yielding undecaprenyl-pyrophosphoryl-MurNAc-pentapeptide, known as lipid I.</text>
</comment>
<keyword evidence="7" id="KW-1003">Cell membrane</keyword>
<feature type="transmembrane region" description="Helical" evidence="7">
    <location>
        <begin position="215"/>
        <end position="235"/>
    </location>
</feature>
<organism evidence="10 11">
    <name type="scientific">Richelia intracellularis HH01</name>
    <dbReference type="NCBI Taxonomy" id="1165094"/>
    <lineage>
        <taxon>Bacteria</taxon>
        <taxon>Bacillati</taxon>
        <taxon>Cyanobacteriota</taxon>
        <taxon>Cyanophyceae</taxon>
        <taxon>Nostocales</taxon>
        <taxon>Nostocaceae</taxon>
        <taxon>Richelia</taxon>
    </lineage>
</organism>
<dbReference type="GO" id="GO:0008360">
    <property type="term" value="P:regulation of cell shape"/>
    <property type="evidence" value="ECO:0007669"/>
    <property type="project" value="UniProtKB-KW"/>
</dbReference>
<dbReference type="GO" id="GO:0051992">
    <property type="term" value="F:UDP-N-acetylmuramoyl-L-alanyl-D-glutamyl-meso-2,6-diaminopimelyl-D-alanyl-D-alanine:undecaprenyl-phosphate transferase activity"/>
    <property type="evidence" value="ECO:0007669"/>
    <property type="project" value="RHEA"/>
</dbReference>
<dbReference type="InterPro" id="IPR018480">
    <property type="entry name" value="PNAcMuramoyl-5peptid_Trfase_CS"/>
</dbReference>
<keyword evidence="7" id="KW-0133">Cell shape</keyword>
<dbReference type="GO" id="GO:0009252">
    <property type="term" value="P:peptidoglycan biosynthetic process"/>
    <property type="evidence" value="ECO:0007669"/>
    <property type="project" value="UniProtKB-UniRule"/>
</dbReference>
<comment type="subcellular location">
    <subcellularLocation>
        <location evidence="7">Cell membrane</location>
        <topology evidence="7">Multi-pass membrane protein</topology>
    </subcellularLocation>
    <subcellularLocation>
        <location evidence="1">Membrane</location>
        <topology evidence="1">Multi-pass membrane protein</topology>
    </subcellularLocation>
</comment>
<dbReference type="GO" id="GO:0071555">
    <property type="term" value="P:cell wall organization"/>
    <property type="evidence" value="ECO:0007669"/>
    <property type="project" value="UniProtKB-KW"/>
</dbReference>
<comment type="catalytic activity">
    <reaction evidence="7">
        <text>UDP-N-acetyl-alpha-D-muramoyl-L-alanyl-gamma-D-glutamyl-meso-2,6-diaminopimeloyl-D-alanyl-D-alanine + di-trans,octa-cis-undecaprenyl phosphate = di-trans,octa-cis-undecaprenyl diphospho-N-acetyl-alpha-D-muramoyl-L-alanyl-D-glutamyl-meso-2,6-diaminopimeloyl-D-alanyl-D-alanine + UMP</text>
        <dbReference type="Rhea" id="RHEA:28386"/>
        <dbReference type="ChEBI" id="CHEBI:57865"/>
        <dbReference type="ChEBI" id="CHEBI:60392"/>
        <dbReference type="ChEBI" id="CHEBI:61386"/>
        <dbReference type="ChEBI" id="CHEBI:61387"/>
        <dbReference type="EC" id="2.7.8.13"/>
    </reaction>
</comment>
<dbReference type="PROSITE" id="PS01347">
    <property type="entry name" value="MRAY_1"/>
    <property type="match status" value="1"/>
</dbReference>
<dbReference type="EC" id="2.7.8.13" evidence="7 8"/>
<dbReference type="UniPathway" id="UPA00219"/>
<dbReference type="Pfam" id="PF10555">
    <property type="entry name" value="MraY_sig1"/>
    <property type="match status" value="1"/>
</dbReference>
<evidence type="ECO:0000256" key="5">
    <source>
        <dbReference type="ARBA" id="ARBA00022989"/>
    </source>
</evidence>
<feature type="transmembrane region" description="Helical" evidence="7">
    <location>
        <begin position="344"/>
        <end position="364"/>
    </location>
</feature>
<feature type="transmembrane region" description="Helical" evidence="7">
    <location>
        <begin position="12"/>
        <end position="38"/>
    </location>
</feature>
<dbReference type="EMBL" id="CAIY01000070">
    <property type="protein sequence ID" value="CCH67924.1"/>
    <property type="molecule type" value="Genomic_DNA"/>
</dbReference>
<keyword evidence="7" id="KW-0961">Cell wall biogenesis/degradation</keyword>
<keyword evidence="7" id="KW-0132">Cell division</keyword>
<gene>
    <name evidence="7" type="primary">mraY</name>
    <name evidence="10" type="ORF">RINTHH_17690</name>
</gene>
<evidence type="ECO:0000256" key="2">
    <source>
        <dbReference type="ARBA" id="ARBA00005583"/>
    </source>
</evidence>
<keyword evidence="7" id="KW-0573">Peptidoglycan synthesis</keyword>
<evidence type="ECO:0000256" key="1">
    <source>
        <dbReference type="ARBA" id="ARBA00004141"/>
    </source>
</evidence>
<dbReference type="RefSeq" id="WP_008235073.1">
    <property type="nucleotide sequence ID" value="NZ_CAIY01000070.1"/>
</dbReference>
<feature type="transmembrane region" description="Helical" evidence="7">
    <location>
        <begin position="91"/>
        <end position="115"/>
    </location>
</feature>
<dbReference type="Pfam" id="PF00953">
    <property type="entry name" value="Glycos_transf_4"/>
    <property type="match status" value="1"/>
</dbReference>
<proteinExistence type="inferred from homology"/>
<feature type="transmembrane region" description="Helical" evidence="7">
    <location>
        <begin position="153"/>
        <end position="171"/>
    </location>
</feature>
<keyword evidence="4 7" id="KW-0812">Transmembrane</keyword>
<keyword evidence="7" id="KW-0131">Cell cycle</keyword>
<keyword evidence="11" id="KW-1185">Reference proteome</keyword>
<dbReference type="GO" id="GO:0008963">
    <property type="term" value="F:phospho-N-acetylmuramoyl-pentapeptide-transferase activity"/>
    <property type="evidence" value="ECO:0007669"/>
    <property type="project" value="UniProtKB-UniRule"/>
</dbReference>
<reference evidence="11" key="2">
    <citation type="submission" date="2016-01" db="EMBL/GenBank/DDBJ databases">
        <title>Diatom-associated endosymboitic cyanobacterium lacks core nitrogen metabolism enzymes.</title>
        <authorList>
            <person name="Hilton J.A."/>
            <person name="Foster R.A."/>
            <person name="Tripp H.J."/>
            <person name="Carter B.J."/>
            <person name="Zehr J.P."/>
            <person name="Villareal T.A."/>
        </authorList>
    </citation>
    <scope>NUCLEOTIDE SEQUENCE [LARGE SCALE GENOMIC DNA]</scope>
    <source>
        <strain evidence="11">HH01</strain>
    </source>
</reference>
<dbReference type="HAMAP" id="MF_00038">
    <property type="entry name" value="MraY"/>
    <property type="match status" value="1"/>
</dbReference>
<keyword evidence="6 7" id="KW-0472">Membrane</keyword>
<comment type="cofactor">
    <cofactor evidence="7 9">
        <name>Mg(2+)</name>
        <dbReference type="ChEBI" id="CHEBI:18420"/>
    </cofactor>
</comment>
<keyword evidence="5 7" id="KW-1133">Transmembrane helix</keyword>
<dbReference type="GO" id="GO:0051301">
    <property type="term" value="P:cell division"/>
    <property type="evidence" value="ECO:0007669"/>
    <property type="project" value="UniProtKB-KW"/>
</dbReference>
<dbReference type="PROSITE" id="PS01348">
    <property type="entry name" value="MRAY_2"/>
    <property type="match status" value="1"/>
</dbReference>
<dbReference type="OrthoDB" id="9805475at2"/>
<evidence type="ECO:0000256" key="6">
    <source>
        <dbReference type="ARBA" id="ARBA00023136"/>
    </source>
</evidence>
<feature type="transmembrane region" description="Helical" evidence="7">
    <location>
        <begin position="50"/>
        <end position="70"/>
    </location>
</feature>
<comment type="caution">
    <text evidence="10">The sequence shown here is derived from an EMBL/GenBank/DDBJ whole genome shotgun (WGS) entry which is preliminary data.</text>
</comment>